<evidence type="ECO:0000259" key="1">
    <source>
        <dbReference type="PROSITE" id="PS51186"/>
    </source>
</evidence>
<dbReference type="SUPFAM" id="SSF55729">
    <property type="entry name" value="Acyl-CoA N-acyltransferases (Nat)"/>
    <property type="match status" value="1"/>
</dbReference>
<protein>
    <submittedName>
        <fullName evidence="2">GNAT family N-acetyltransferase</fullName>
    </submittedName>
</protein>
<feature type="domain" description="N-acetyltransferase" evidence="1">
    <location>
        <begin position="6"/>
        <end position="157"/>
    </location>
</feature>
<dbReference type="InterPro" id="IPR016181">
    <property type="entry name" value="Acyl_CoA_acyltransferase"/>
</dbReference>
<reference evidence="2 3" key="1">
    <citation type="submission" date="2024-03" db="EMBL/GenBank/DDBJ databases">
        <title>Chitinophaga caseinilytica sp. nov., a casein hydrolysing bacterium isolated from forest soil.</title>
        <authorList>
            <person name="Lee D.S."/>
            <person name="Han D.M."/>
            <person name="Baek J.H."/>
            <person name="Choi D.G."/>
            <person name="Jeon J.H."/>
            <person name="Jeon C.O."/>
        </authorList>
    </citation>
    <scope>NUCLEOTIDE SEQUENCE [LARGE SCALE GENOMIC DNA]</scope>
    <source>
        <strain evidence="2 3">KACC 19118</strain>
    </source>
</reference>
<dbReference type="PANTHER" id="PTHR43305">
    <property type="entry name" value="FAMILY N-ACETYLTRANSFERASE, PUTATIVE (AFU_ORTHOLOGUE AFUA_2G01380)-RELATED"/>
    <property type="match status" value="1"/>
</dbReference>
<dbReference type="PANTHER" id="PTHR43305:SF1">
    <property type="entry name" value="FAMILY N-ACETYLTRANSFERASE, PUTATIVE (AFU_ORTHOLOGUE AFUA_2G01380)-RELATED"/>
    <property type="match status" value="1"/>
</dbReference>
<keyword evidence="3" id="KW-1185">Reference proteome</keyword>
<dbReference type="InterPro" id="IPR000182">
    <property type="entry name" value="GNAT_dom"/>
</dbReference>
<dbReference type="Proteomes" id="UP001449657">
    <property type="component" value="Chromosome"/>
</dbReference>
<organism evidence="2 3">
    <name type="scientific">Chitinophaga caseinilytica</name>
    <dbReference type="NCBI Taxonomy" id="2267521"/>
    <lineage>
        <taxon>Bacteria</taxon>
        <taxon>Pseudomonadati</taxon>
        <taxon>Bacteroidota</taxon>
        <taxon>Chitinophagia</taxon>
        <taxon>Chitinophagales</taxon>
        <taxon>Chitinophagaceae</taxon>
        <taxon>Chitinophaga</taxon>
    </lineage>
</organism>
<accession>A0ABZ2Z3E2</accession>
<gene>
    <name evidence="2" type="ORF">WJU22_01130</name>
</gene>
<evidence type="ECO:0000313" key="2">
    <source>
        <dbReference type="EMBL" id="WZN46786.1"/>
    </source>
</evidence>
<dbReference type="InterPro" id="IPR052777">
    <property type="entry name" value="Acetyltransferase_Enz"/>
</dbReference>
<dbReference type="Gene3D" id="3.40.630.30">
    <property type="match status" value="1"/>
</dbReference>
<name>A0ABZ2Z3E2_9BACT</name>
<dbReference type="CDD" id="cd04301">
    <property type="entry name" value="NAT_SF"/>
    <property type="match status" value="1"/>
</dbReference>
<dbReference type="EMBL" id="CP150096">
    <property type="protein sequence ID" value="WZN46786.1"/>
    <property type="molecule type" value="Genomic_DNA"/>
</dbReference>
<dbReference type="PROSITE" id="PS51186">
    <property type="entry name" value="GNAT"/>
    <property type="match status" value="1"/>
</dbReference>
<evidence type="ECO:0000313" key="3">
    <source>
        <dbReference type="Proteomes" id="UP001449657"/>
    </source>
</evidence>
<dbReference type="Pfam" id="PF00583">
    <property type="entry name" value="Acetyltransf_1"/>
    <property type="match status" value="1"/>
</dbReference>
<sequence>MQTNFTYLIAATPQQYEAARAIFRAYARSLDFDLQFQGFEKELEDIDQQYGPPEGALILAYSNSEVIGCVAVRKLSGTESELKRMYVLPGFRGMKLGETLLLRALQAAKDLGYQKLRLDTLPDMTSAIKLYEAHGFKRIAPYRFNPMQGAIYMEAEL</sequence>
<dbReference type="RefSeq" id="WP_341841468.1">
    <property type="nucleotide sequence ID" value="NZ_CP149792.1"/>
</dbReference>
<proteinExistence type="predicted"/>